<dbReference type="Gene3D" id="3.10.180.10">
    <property type="entry name" value="2,3-Dihydroxybiphenyl 1,2-Dioxygenase, domain 1"/>
    <property type="match status" value="1"/>
</dbReference>
<protein>
    <submittedName>
        <fullName evidence="2">Glyoxalase</fullName>
    </submittedName>
</protein>
<feature type="domain" description="VOC" evidence="1">
    <location>
        <begin position="4"/>
        <end position="129"/>
    </location>
</feature>
<dbReference type="PANTHER" id="PTHR36503">
    <property type="entry name" value="BLR2520 PROTEIN"/>
    <property type="match status" value="1"/>
</dbReference>
<dbReference type="InterPro" id="IPR029068">
    <property type="entry name" value="Glyas_Bleomycin-R_OHBP_Dase"/>
</dbReference>
<dbReference type="InterPro" id="IPR037523">
    <property type="entry name" value="VOC_core"/>
</dbReference>
<gene>
    <name evidence="2" type="ORF">GK047_15565</name>
</gene>
<dbReference type="EMBL" id="JAAIKC010000005">
    <property type="protein sequence ID" value="NEW07422.1"/>
    <property type="molecule type" value="Genomic_DNA"/>
</dbReference>
<accession>A0A6G3ZZ61</accession>
<evidence type="ECO:0000313" key="2">
    <source>
        <dbReference type="EMBL" id="NEW07422.1"/>
    </source>
</evidence>
<comment type="caution">
    <text evidence="2">The sequence shown here is derived from an EMBL/GenBank/DDBJ whole genome shotgun (WGS) entry which is preliminary data.</text>
</comment>
<dbReference type="RefSeq" id="WP_163948360.1">
    <property type="nucleotide sequence ID" value="NZ_JAAIKC010000005.1"/>
</dbReference>
<dbReference type="AlphaFoldDB" id="A0A6G3ZZ61"/>
<dbReference type="SUPFAM" id="SSF54593">
    <property type="entry name" value="Glyoxalase/Bleomycin resistance protein/Dihydroxybiphenyl dioxygenase"/>
    <property type="match status" value="1"/>
</dbReference>
<evidence type="ECO:0000259" key="1">
    <source>
        <dbReference type="PROSITE" id="PS51819"/>
    </source>
</evidence>
<organism evidence="2">
    <name type="scientific">Paenibacillus sp. SYP-B3998</name>
    <dbReference type="NCBI Taxonomy" id="2678564"/>
    <lineage>
        <taxon>Bacteria</taxon>
        <taxon>Bacillati</taxon>
        <taxon>Bacillota</taxon>
        <taxon>Bacilli</taxon>
        <taxon>Bacillales</taxon>
        <taxon>Paenibacillaceae</taxon>
        <taxon>Paenibacillus</taxon>
    </lineage>
</organism>
<sequence length="129" mass="14551">MKTVLAVITILTDDVDKMMTFYENILGFHVESQMEGYAELRNEGVRFSICARSILAEITDQHPSFREPKRGQCFELSFPLDSHADVDKAYEEIVEAGATPIKGPTTMHWGHRTAFFADPDGNIHSIYAI</sequence>
<dbReference type="PANTHER" id="PTHR36503:SF1">
    <property type="entry name" value="BLR2520 PROTEIN"/>
    <property type="match status" value="1"/>
</dbReference>
<reference evidence="2" key="1">
    <citation type="submission" date="2020-02" db="EMBL/GenBank/DDBJ databases">
        <authorList>
            <person name="Shen X.-R."/>
            <person name="Zhang Y.-X."/>
        </authorList>
    </citation>
    <scope>NUCLEOTIDE SEQUENCE</scope>
    <source>
        <strain evidence="2">SYP-B3998</strain>
    </source>
</reference>
<name>A0A6G3ZZ61_9BACL</name>
<dbReference type="PROSITE" id="PS51819">
    <property type="entry name" value="VOC"/>
    <property type="match status" value="1"/>
</dbReference>
<proteinExistence type="predicted"/>
<dbReference type="Pfam" id="PF00903">
    <property type="entry name" value="Glyoxalase"/>
    <property type="match status" value="1"/>
</dbReference>
<dbReference type="InterPro" id="IPR004360">
    <property type="entry name" value="Glyas_Fos-R_dOase_dom"/>
</dbReference>